<dbReference type="Pfam" id="PF25967">
    <property type="entry name" value="RND-MFP_C"/>
    <property type="match status" value="1"/>
</dbReference>
<evidence type="ECO:0000256" key="3">
    <source>
        <dbReference type="ARBA" id="ARBA00022448"/>
    </source>
</evidence>
<dbReference type="NCBIfam" id="TIGR01730">
    <property type="entry name" value="RND_mfp"/>
    <property type="match status" value="1"/>
</dbReference>
<sequence>MRPSTRLAPRSLSCLYGFLLFLVVVSTGASAQERTAVIGTEVTVSQWSDPLEALGTLRADESVTISATVTAVVREVNFGDGDEVEAGDLLVQLEDGEEQAQLRSTQALRDERANAVSRATQLQSRNLGSRADVEDSQAQLRQVEAEIDEIRARIMEHRLRAPFDGVVGFRDISPGSLVTPGDELTTLDKLDVVKLDFRVPEGFLSTLERGQSIRATAAAYEDQTFEGEVTSIGTRIDPTTRSVQVRAEIENPERLLRPGMLMITTLERQVRDALVVPESVLIPRGERQYVLVIDTEDDNRVEQREIEIGERREGQVEILEGVDEGELLISHGVQRVRDGDQVELLGIANDENGIRDILERHRDDRDDA</sequence>
<evidence type="ECO:0000313" key="9">
    <source>
        <dbReference type="EMBL" id="SDX80978.1"/>
    </source>
</evidence>
<dbReference type="Gene3D" id="2.40.420.20">
    <property type="match status" value="1"/>
</dbReference>
<keyword evidence="3" id="KW-0813">Transport</keyword>
<feature type="chain" id="PRO_5011461922" evidence="5">
    <location>
        <begin position="32"/>
        <end position="368"/>
    </location>
</feature>
<dbReference type="Gene3D" id="2.40.50.100">
    <property type="match status" value="1"/>
</dbReference>
<dbReference type="Gene3D" id="2.40.30.170">
    <property type="match status" value="1"/>
</dbReference>
<comment type="similarity">
    <text evidence="2">Belongs to the membrane fusion protein (MFP) (TC 8.A.1) family.</text>
</comment>
<proteinExistence type="inferred from homology"/>
<keyword evidence="5" id="KW-0732">Signal</keyword>
<evidence type="ECO:0000259" key="8">
    <source>
        <dbReference type="Pfam" id="PF25967"/>
    </source>
</evidence>
<feature type="signal peptide" evidence="5">
    <location>
        <begin position="1"/>
        <end position="31"/>
    </location>
</feature>
<dbReference type="Pfam" id="PF25954">
    <property type="entry name" value="Beta-barrel_RND_2"/>
    <property type="match status" value="1"/>
</dbReference>
<accession>A0A1H3ES70</accession>
<dbReference type="Proteomes" id="UP000198500">
    <property type="component" value="Unassembled WGS sequence"/>
</dbReference>
<organism evidence="9 10">
    <name type="scientific">Aidingimonas halophila</name>
    <dbReference type="NCBI Taxonomy" id="574349"/>
    <lineage>
        <taxon>Bacteria</taxon>
        <taxon>Pseudomonadati</taxon>
        <taxon>Pseudomonadota</taxon>
        <taxon>Gammaproteobacteria</taxon>
        <taxon>Oceanospirillales</taxon>
        <taxon>Halomonadaceae</taxon>
        <taxon>Aidingimonas</taxon>
    </lineage>
</organism>
<dbReference type="OrthoDB" id="9806939at2"/>
<evidence type="ECO:0000259" key="6">
    <source>
        <dbReference type="Pfam" id="PF25917"/>
    </source>
</evidence>
<dbReference type="InterPro" id="IPR058627">
    <property type="entry name" value="MdtA-like_C"/>
</dbReference>
<evidence type="ECO:0000256" key="4">
    <source>
        <dbReference type="SAM" id="Coils"/>
    </source>
</evidence>
<evidence type="ECO:0000256" key="5">
    <source>
        <dbReference type="SAM" id="SignalP"/>
    </source>
</evidence>
<protein>
    <submittedName>
        <fullName evidence="9">Membrane fusion protein, multidrug efflux system</fullName>
    </submittedName>
</protein>
<keyword evidence="10" id="KW-1185">Reference proteome</keyword>
<dbReference type="Gene3D" id="1.10.287.470">
    <property type="entry name" value="Helix hairpin bin"/>
    <property type="match status" value="1"/>
</dbReference>
<evidence type="ECO:0000259" key="7">
    <source>
        <dbReference type="Pfam" id="PF25954"/>
    </source>
</evidence>
<keyword evidence="4" id="KW-0175">Coiled coil</keyword>
<feature type="domain" description="Multidrug resistance protein MdtA-like barrel-sandwich hybrid" evidence="6">
    <location>
        <begin position="62"/>
        <end position="184"/>
    </location>
</feature>
<name>A0A1H3ES70_9GAMM</name>
<comment type="subcellular location">
    <subcellularLocation>
        <location evidence="1">Cell envelope</location>
    </subcellularLocation>
</comment>
<dbReference type="SUPFAM" id="SSF111369">
    <property type="entry name" value="HlyD-like secretion proteins"/>
    <property type="match status" value="1"/>
</dbReference>
<reference evidence="9 10" key="1">
    <citation type="submission" date="2016-10" db="EMBL/GenBank/DDBJ databases">
        <authorList>
            <person name="de Groot N.N."/>
        </authorList>
    </citation>
    <scope>NUCLEOTIDE SEQUENCE [LARGE SCALE GENOMIC DNA]</scope>
    <source>
        <strain evidence="9 10">DSM 19219</strain>
    </source>
</reference>
<dbReference type="GO" id="GO:0015562">
    <property type="term" value="F:efflux transmembrane transporter activity"/>
    <property type="evidence" value="ECO:0007669"/>
    <property type="project" value="TreeGrafter"/>
</dbReference>
<dbReference type="Pfam" id="PF25917">
    <property type="entry name" value="BSH_RND"/>
    <property type="match status" value="1"/>
</dbReference>
<dbReference type="RefSeq" id="WP_092570993.1">
    <property type="nucleotide sequence ID" value="NZ_BMXH01000006.1"/>
</dbReference>
<dbReference type="EMBL" id="FNNI01000007">
    <property type="protein sequence ID" value="SDX80978.1"/>
    <property type="molecule type" value="Genomic_DNA"/>
</dbReference>
<dbReference type="STRING" id="574349.SAMN05443545_107215"/>
<dbReference type="FunFam" id="2.40.30.170:FF:000010">
    <property type="entry name" value="Efflux RND transporter periplasmic adaptor subunit"/>
    <property type="match status" value="1"/>
</dbReference>
<dbReference type="PANTHER" id="PTHR30469:SF16">
    <property type="entry name" value="HAE1 FAMILY EFFLUX PUMP MFP COMPONENT"/>
    <property type="match status" value="1"/>
</dbReference>
<dbReference type="InterPro" id="IPR006143">
    <property type="entry name" value="RND_pump_MFP"/>
</dbReference>
<dbReference type="InterPro" id="IPR058792">
    <property type="entry name" value="Beta-barrel_RND_2"/>
</dbReference>
<dbReference type="PANTHER" id="PTHR30469">
    <property type="entry name" value="MULTIDRUG RESISTANCE PROTEIN MDTA"/>
    <property type="match status" value="1"/>
</dbReference>
<feature type="coiled-coil region" evidence="4">
    <location>
        <begin position="133"/>
        <end position="160"/>
    </location>
</feature>
<dbReference type="AlphaFoldDB" id="A0A1H3ES70"/>
<evidence type="ECO:0000313" key="10">
    <source>
        <dbReference type="Proteomes" id="UP000198500"/>
    </source>
</evidence>
<feature type="domain" description="Multidrug resistance protein MdtA-like C-terminal permuted SH3" evidence="8">
    <location>
        <begin position="272"/>
        <end position="335"/>
    </location>
</feature>
<feature type="domain" description="CusB-like beta-barrel" evidence="7">
    <location>
        <begin position="195"/>
        <end position="268"/>
    </location>
</feature>
<dbReference type="InterPro" id="IPR058625">
    <property type="entry name" value="MdtA-like_BSH"/>
</dbReference>
<evidence type="ECO:0000256" key="1">
    <source>
        <dbReference type="ARBA" id="ARBA00004196"/>
    </source>
</evidence>
<dbReference type="GO" id="GO:1990281">
    <property type="term" value="C:efflux pump complex"/>
    <property type="evidence" value="ECO:0007669"/>
    <property type="project" value="TreeGrafter"/>
</dbReference>
<gene>
    <name evidence="9" type="ORF">SAMN05443545_107215</name>
</gene>
<evidence type="ECO:0000256" key="2">
    <source>
        <dbReference type="ARBA" id="ARBA00009477"/>
    </source>
</evidence>